<dbReference type="EC" id="2.3.1.51" evidence="24"/>
<dbReference type="CDD" id="cd09824">
    <property type="entry name" value="myeloperoxidase_like"/>
    <property type="match status" value="1"/>
</dbReference>
<evidence type="ECO:0000256" key="3">
    <source>
        <dbReference type="ARBA" id="ARBA00000816"/>
    </source>
</evidence>
<reference evidence="26 27" key="1">
    <citation type="submission" date="2024-06" db="EMBL/GenBank/DDBJ databases">
        <title>The draft genome of Grus japonensis, version 3.</title>
        <authorList>
            <person name="Nabeshima K."/>
            <person name="Suzuki S."/>
            <person name="Onuma M."/>
        </authorList>
    </citation>
    <scope>NUCLEOTIDE SEQUENCE [LARGE SCALE GENOMIC DNA]</scope>
    <source>
        <strain evidence="26 27">451A</strain>
    </source>
</reference>
<evidence type="ECO:0000256" key="20">
    <source>
        <dbReference type="ARBA" id="ARBA00049491"/>
    </source>
</evidence>
<comment type="catalytic activity">
    <reaction evidence="2">
        <text>a 1-acyl-sn-glycero-3-phosphate + an acyl-CoA = a 1,2-diacyl-sn-glycero-3-phosphate + CoA</text>
        <dbReference type="Rhea" id="RHEA:19709"/>
        <dbReference type="ChEBI" id="CHEBI:57287"/>
        <dbReference type="ChEBI" id="CHEBI:57970"/>
        <dbReference type="ChEBI" id="CHEBI:58342"/>
        <dbReference type="ChEBI" id="CHEBI:58608"/>
        <dbReference type="EC" id="2.3.1.51"/>
    </reaction>
    <physiologicalReaction direction="left-to-right" evidence="2">
        <dbReference type="Rhea" id="RHEA:19710"/>
    </physiologicalReaction>
</comment>
<keyword evidence="8 23" id="KW-0479">Metal-binding</keyword>
<keyword evidence="24" id="KW-0444">Lipid biosynthesis</keyword>
<dbReference type="Proteomes" id="UP001623348">
    <property type="component" value="Unassembled WGS sequence"/>
</dbReference>
<dbReference type="SMART" id="SM00563">
    <property type="entry name" value="PlsC"/>
    <property type="match status" value="1"/>
</dbReference>
<evidence type="ECO:0000256" key="4">
    <source>
        <dbReference type="ARBA" id="ARBA00001783"/>
    </source>
</evidence>
<evidence type="ECO:0000256" key="14">
    <source>
        <dbReference type="ARBA" id="ARBA00047814"/>
    </source>
</evidence>
<evidence type="ECO:0000256" key="2">
    <source>
        <dbReference type="ARBA" id="ARBA00000300"/>
    </source>
</evidence>
<dbReference type="SUPFAM" id="SSF69593">
    <property type="entry name" value="Glycerol-3-phosphate (1)-acyltransferase"/>
    <property type="match status" value="1"/>
</dbReference>
<gene>
    <name evidence="26" type="ORF">GRJ2_002261300</name>
</gene>
<evidence type="ECO:0000256" key="12">
    <source>
        <dbReference type="ARBA" id="ARBA00023157"/>
    </source>
</evidence>
<dbReference type="PANTHER" id="PTHR11475">
    <property type="entry name" value="OXIDASE/PEROXIDASE"/>
    <property type="match status" value="1"/>
</dbReference>
<keyword evidence="12" id="KW-1015">Disulfide bond</keyword>
<evidence type="ECO:0000313" key="26">
    <source>
        <dbReference type="EMBL" id="GAB0197959.1"/>
    </source>
</evidence>
<comment type="catalytic activity">
    <reaction evidence="18">
        <text>pentadecanoyl-CoA + 1-(9Z-octadecenoyl)-sn-glycero-3-phosphate = 1-(9Z)-octadecenoyl-2-pentadecanoyl-sn-glycero-3-phosphate + CoA</text>
        <dbReference type="Rhea" id="RHEA:37175"/>
        <dbReference type="ChEBI" id="CHEBI:57287"/>
        <dbReference type="ChEBI" id="CHEBI:74309"/>
        <dbReference type="ChEBI" id="CHEBI:74544"/>
        <dbReference type="ChEBI" id="CHEBI:74578"/>
    </reaction>
    <physiologicalReaction direction="left-to-right" evidence="18">
        <dbReference type="Rhea" id="RHEA:37176"/>
    </physiologicalReaction>
</comment>
<feature type="domain" description="Phospholipid/glycerol acyltransferase" evidence="25">
    <location>
        <begin position="789"/>
        <end position="911"/>
    </location>
</feature>
<accession>A0ABC9XK37</accession>
<keyword evidence="24" id="KW-0012">Acyltransferase</keyword>
<comment type="function">
    <text evidence="6">Converts 1-acyl-sn-glycerol-3-phosphate (lysophosphatidic acid or LPA) into 1,2-diacyl-sn-glycerol-3-phosphate (phosphatidic acid or PA) by incorporating an acyl moiety at the sn-2 position of the glycerol backbone.</text>
</comment>
<dbReference type="GO" id="GO:0003841">
    <property type="term" value="F:1-acylglycerol-3-phosphate O-acyltransferase activity"/>
    <property type="evidence" value="ECO:0007669"/>
    <property type="project" value="UniProtKB-UniRule"/>
</dbReference>
<evidence type="ECO:0000256" key="23">
    <source>
        <dbReference type="PIRSR" id="PIRSR619791-2"/>
    </source>
</evidence>
<evidence type="ECO:0000256" key="18">
    <source>
        <dbReference type="ARBA" id="ARBA00048973"/>
    </source>
</evidence>
<comment type="catalytic activity">
    <reaction evidence="3">
        <text>1-(9Z-octadecenoyl)-sn-glycero-3-phosphate + hexadecanoyl-CoA = 1-(9Z)-octadecenoyl-2-hexadecanoyl-sn-glycero-3-phosphate + CoA</text>
        <dbReference type="Rhea" id="RHEA:37143"/>
        <dbReference type="ChEBI" id="CHEBI:57287"/>
        <dbReference type="ChEBI" id="CHEBI:57379"/>
        <dbReference type="ChEBI" id="CHEBI:74544"/>
        <dbReference type="ChEBI" id="CHEBI:74551"/>
    </reaction>
    <physiologicalReaction direction="left-to-right" evidence="3">
        <dbReference type="Rhea" id="RHEA:37144"/>
    </physiologicalReaction>
</comment>
<comment type="catalytic activity">
    <reaction evidence="20">
        <text>1-eicosanoyl-sn-glycero-3-phosphate + (9Z)-octadecenoyl-CoA = 1-eicosanoyl-2-(9Z)-octadecenoyl-sn-glycero-3-phosphate + CoA</text>
        <dbReference type="Rhea" id="RHEA:37183"/>
        <dbReference type="ChEBI" id="CHEBI:57287"/>
        <dbReference type="ChEBI" id="CHEBI:57387"/>
        <dbReference type="ChEBI" id="CHEBI:74583"/>
        <dbReference type="ChEBI" id="CHEBI:74584"/>
    </reaction>
    <physiologicalReaction direction="left-to-right" evidence="20">
        <dbReference type="Rhea" id="RHEA:37184"/>
    </physiologicalReaction>
</comment>
<dbReference type="GO" id="GO:0016491">
    <property type="term" value="F:oxidoreductase activity"/>
    <property type="evidence" value="ECO:0007669"/>
    <property type="project" value="UniProtKB-KW"/>
</dbReference>
<comment type="cofactor">
    <cofactor evidence="5">
        <name>heme b</name>
        <dbReference type="ChEBI" id="CHEBI:60344"/>
    </cofactor>
</comment>
<dbReference type="NCBIfam" id="TIGR00530">
    <property type="entry name" value="AGP_acyltrn"/>
    <property type="match status" value="1"/>
</dbReference>
<dbReference type="FunFam" id="1.10.640.10:FF:000001">
    <property type="entry name" value="Peroxidasin homolog"/>
    <property type="match status" value="1"/>
</dbReference>
<keyword evidence="11 23" id="KW-0408">Iron</keyword>
<comment type="catalytic activity">
    <reaction evidence="14">
        <text>1-tetradecanoyl-sn-glycerol 3-phosphate + (9Z)-octadecenoyl-CoA = 1-tetradecanoyl-2-(9Z)-octadecenoyl-sn-glycero-3-phosphate + CoA</text>
        <dbReference type="Rhea" id="RHEA:37187"/>
        <dbReference type="ChEBI" id="CHEBI:57287"/>
        <dbReference type="ChEBI" id="CHEBI:57387"/>
        <dbReference type="ChEBI" id="CHEBI:72683"/>
        <dbReference type="ChEBI" id="CHEBI:74586"/>
    </reaction>
    <physiologicalReaction direction="left-to-right" evidence="14">
        <dbReference type="Rhea" id="RHEA:37188"/>
    </physiologicalReaction>
</comment>
<evidence type="ECO:0000256" key="15">
    <source>
        <dbReference type="ARBA" id="ARBA00048105"/>
    </source>
</evidence>
<comment type="catalytic activity">
    <reaction evidence="21">
        <text>1-(9Z-octadecenoyl)-sn-glycero-3-phosphate + (9Z)-octadecenoyl-CoA = 1,2-di-(9Z-octadecenoyl)-sn-glycero-3-phosphate + CoA</text>
        <dbReference type="Rhea" id="RHEA:37131"/>
        <dbReference type="ChEBI" id="CHEBI:57287"/>
        <dbReference type="ChEBI" id="CHEBI:57387"/>
        <dbReference type="ChEBI" id="CHEBI:74544"/>
        <dbReference type="ChEBI" id="CHEBI:74546"/>
    </reaction>
    <physiologicalReaction direction="left-to-right" evidence="21">
        <dbReference type="Rhea" id="RHEA:37132"/>
    </physiologicalReaction>
</comment>
<evidence type="ECO:0000256" key="22">
    <source>
        <dbReference type="ARBA" id="ARBA00061342"/>
    </source>
</evidence>
<dbReference type="InterPro" id="IPR037120">
    <property type="entry name" value="Haem_peroxidase_sf_animal"/>
</dbReference>
<evidence type="ECO:0000256" key="19">
    <source>
        <dbReference type="ARBA" id="ARBA00049345"/>
    </source>
</evidence>
<dbReference type="EMBL" id="BAAFJT010000019">
    <property type="protein sequence ID" value="GAB0197959.1"/>
    <property type="molecule type" value="Genomic_DNA"/>
</dbReference>
<dbReference type="SUPFAM" id="SSF48113">
    <property type="entry name" value="Heme-dependent peroxidases"/>
    <property type="match status" value="1"/>
</dbReference>
<keyword evidence="27" id="KW-1185">Reference proteome</keyword>
<evidence type="ECO:0000256" key="11">
    <source>
        <dbReference type="ARBA" id="ARBA00023004"/>
    </source>
</evidence>
<proteinExistence type="inferred from homology"/>
<dbReference type="Pfam" id="PF01553">
    <property type="entry name" value="Acyltransferase"/>
    <property type="match status" value="1"/>
</dbReference>
<evidence type="ECO:0000256" key="1">
    <source>
        <dbReference type="ARBA" id="ARBA00000091"/>
    </source>
</evidence>
<dbReference type="Pfam" id="PF03098">
    <property type="entry name" value="An_peroxidase"/>
    <property type="match status" value="1"/>
</dbReference>
<keyword evidence="9" id="KW-0732">Signal</keyword>
<comment type="domain">
    <text evidence="24">The HXXXXD motif is essential for acyltransferase activity and may constitute the binding site for the phosphate moiety of the glycerol-3-phosphate.</text>
</comment>
<comment type="catalytic activity">
    <reaction evidence="17">
        <text>heptadecanoyl-CoA + 1-(9Z-octadecenoyl)-sn-glycero-3-phosphate = 1-(9Z)-octadecenoyl-2-heptadecanoyl-sn-glycero-3-phosphate + CoA</text>
        <dbReference type="Rhea" id="RHEA:37155"/>
        <dbReference type="ChEBI" id="CHEBI:57287"/>
        <dbReference type="ChEBI" id="CHEBI:74307"/>
        <dbReference type="ChEBI" id="CHEBI:74544"/>
        <dbReference type="ChEBI" id="CHEBI:74558"/>
    </reaction>
    <physiologicalReaction direction="left-to-right" evidence="17">
        <dbReference type="Rhea" id="RHEA:37156"/>
    </physiologicalReaction>
</comment>
<keyword evidence="10" id="KW-0560">Oxidoreductase</keyword>
<dbReference type="InterPro" id="IPR004552">
    <property type="entry name" value="AGP_acyltrans"/>
</dbReference>
<keyword evidence="24" id="KW-0443">Lipid metabolism</keyword>
<evidence type="ECO:0000256" key="17">
    <source>
        <dbReference type="ARBA" id="ARBA00048956"/>
    </source>
</evidence>
<evidence type="ECO:0000256" key="13">
    <source>
        <dbReference type="ARBA" id="ARBA00047525"/>
    </source>
</evidence>
<comment type="catalytic activity">
    <reaction evidence="13">
        <text>1-hexadecanoyl-sn-glycero-3-phosphate + (9Z)-octadecenoyl-CoA = 1-hexadecanoyl-2-(9Z-octadecenoyl)-sn-glycero-3-phosphate + CoA</text>
        <dbReference type="Rhea" id="RHEA:33187"/>
        <dbReference type="ChEBI" id="CHEBI:57287"/>
        <dbReference type="ChEBI" id="CHEBI:57387"/>
        <dbReference type="ChEBI" id="CHEBI:57518"/>
        <dbReference type="ChEBI" id="CHEBI:64839"/>
    </reaction>
    <physiologicalReaction direction="left-to-right" evidence="13">
        <dbReference type="Rhea" id="RHEA:33188"/>
    </physiologicalReaction>
</comment>
<keyword evidence="7 23" id="KW-0349">Heme</keyword>
<evidence type="ECO:0000256" key="10">
    <source>
        <dbReference type="ARBA" id="ARBA00023002"/>
    </source>
</evidence>
<keyword evidence="24" id="KW-1208">Phospholipid metabolism</keyword>
<comment type="similarity">
    <text evidence="22">Belongs to the peroxidase family. XPO subfamily.</text>
</comment>
<comment type="catalytic activity">
    <reaction evidence="19">
        <text>1-(9Z-octadecenoyl)-sn-glycero-3-phosphate + (9Z,12Z)-octadecadienoyl-CoA = 1-(9Z)-octadecenoyl-2-(9Z,12Z)-octadecadienoyl-sn-glycero-3-phosphate + CoA</text>
        <dbReference type="Rhea" id="RHEA:37159"/>
        <dbReference type="ChEBI" id="CHEBI:57287"/>
        <dbReference type="ChEBI" id="CHEBI:57383"/>
        <dbReference type="ChEBI" id="CHEBI:74544"/>
        <dbReference type="ChEBI" id="CHEBI:74563"/>
    </reaction>
    <physiologicalReaction direction="left-to-right" evidence="19">
        <dbReference type="Rhea" id="RHEA:37160"/>
    </physiologicalReaction>
</comment>
<dbReference type="InterPro" id="IPR002123">
    <property type="entry name" value="Plipid/glycerol_acylTrfase"/>
</dbReference>
<comment type="similarity">
    <text evidence="24">Belongs to the 1-acyl-sn-glycerol-3-phosphate acyltransferase family.</text>
</comment>
<dbReference type="PROSITE" id="PS50292">
    <property type="entry name" value="PEROXIDASE_3"/>
    <property type="match status" value="1"/>
</dbReference>
<dbReference type="PANTHER" id="PTHR11475:SF63">
    <property type="entry name" value="EOSINOPHIL PEROXIDASE"/>
    <property type="match status" value="1"/>
</dbReference>
<evidence type="ECO:0000256" key="6">
    <source>
        <dbReference type="ARBA" id="ARBA00004086"/>
    </source>
</evidence>
<evidence type="ECO:0000256" key="7">
    <source>
        <dbReference type="ARBA" id="ARBA00022617"/>
    </source>
</evidence>
<comment type="catalytic activity">
    <reaction evidence="15">
        <text>1-(6Z,9Z,12Z-octadecatrienoyl)-sn-glycero-3-phosphate + (9Z)-octadecenoyl-CoA = (6Z,9Z,12Z)-octadecatrienoyl-2-(9Z)-octadecenoyl-sn-glycero-3-phosphate + CoA</text>
        <dbReference type="Rhea" id="RHEA:37179"/>
        <dbReference type="ChEBI" id="CHEBI:57287"/>
        <dbReference type="ChEBI" id="CHEBI:57387"/>
        <dbReference type="ChEBI" id="CHEBI:74581"/>
        <dbReference type="ChEBI" id="CHEBI:74582"/>
    </reaction>
    <physiologicalReaction direction="left-to-right" evidence="15">
        <dbReference type="Rhea" id="RHEA:37180"/>
    </physiologicalReaction>
</comment>
<comment type="catalytic activity">
    <reaction evidence="1">
        <text>(11Z)-octadecenoyl-CoA + 1-(9Z-octadecenoyl)-sn-glycero-3-phosphate = 1-(9Z)-octadecenoyl-2-(11Z)-octadecenoyl-sn-glycero-3-phosphate + CoA</text>
        <dbReference type="Rhea" id="RHEA:37603"/>
        <dbReference type="ChEBI" id="CHEBI:57287"/>
        <dbReference type="ChEBI" id="CHEBI:74544"/>
        <dbReference type="ChEBI" id="CHEBI:75121"/>
        <dbReference type="ChEBI" id="CHEBI:75122"/>
    </reaction>
    <physiologicalReaction direction="left-to-right" evidence="1">
        <dbReference type="Rhea" id="RHEA:37604"/>
    </physiologicalReaction>
</comment>
<dbReference type="Gene3D" id="1.10.640.10">
    <property type="entry name" value="Haem peroxidase domain superfamily, animal type"/>
    <property type="match status" value="1"/>
</dbReference>
<dbReference type="CDD" id="cd07989">
    <property type="entry name" value="LPLAT_AGPAT-like"/>
    <property type="match status" value="1"/>
</dbReference>
<organism evidence="26 27">
    <name type="scientific">Grus japonensis</name>
    <name type="common">Japanese crane</name>
    <name type="synonym">Red-crowned crane</name>
    <dbReference type="NCBI Taxonomy" id="30415"/>
    <lineage>
        <taxon>Eukaryota</taxon>
        <taxon>Metazoa</taxon>
        <taxon>Chordata</taxon>
        <taxon>Craniata</taxon>
        <taxon>Vertebrata</taxon>
        <taxon>Euteleostomi</taxon>
        <taxon>Archelosauria</taxon>
        <taxon>Archosauria</taxon>
        <taxon>Dinosauria</taxon>
        <taxon>Saurischia</taxon>
        <taxon>Theropoda</taxon>
        <taxon>Coelurosauria</taxon>
        <taxon>Aves</taxon>
        <taxon>Neognathae</taxon>
        <taxon>Neoaves</taxon>
        <taxon>Gruiformes</taxon>
        <taxon>Gruidae</taxon>
        <taxon>Grus</taxon>
    </lineage>
</organism>
<comment type="catalytic activity">
    <reaction evidence="4">
        <text>1-(9Z-octadecenoyl)-sn-glycero-3-phosphate + tetradecanoyl-CoA = 1-(9Z)-octadecenoyl-2-tetradecanoyl-sn-glycero-3-phosphate + CoA</text>
        <dbReference type="Rhea" id="RHEA:37171"/>
        <dbReference type="ChEBI" id="CHEBI:57287"/>
        <dbReference type="ChEBI" id="CHEBI:57385"/>
        <dbReference type="ChEBI" id="CHEBI:74544"/>
        <dbReference type="ChEBI" id="CHEBI:74579"/>
    </reaction>
    <physiologicalReaction direction="left-to-right" evidence="4">
        <dbReference type="Rhea" id="RHEA:37172"/>
    </physiologicalReaction>
</comment>
<dbReference type="GO" id="GO:0008654">
    <property type="term" value="P:phospholipid biosynthetic process"/>
    <property type="evidence" value="ECO:0007669"/>
    <property type="project" value="UniProtKB-KW"/>
</dbReference>
<evidence type="ECO:0000256" key="21">
    <source>
        <dbReference type="ARBA" id="ARBA00049561"/>
    </source>
</evidence>
<evidence type="ECO:0000256" key="8">
    <source>
        <dbReference type="ARBA" id="ARBA00022723"/>
    </source>
</evidence>
<evidence type="ECO:0000256" key="24">
    <source>
        <dbReference type="RuleBase" id="RU361267"/>
    </source>
</evidence>
<dbReference type="InterPro" id="IPR019791">
    <property type="entry name" value="Haem_peroxidase_animal"/>
</dbReference>
<keyword evidence="24" id="KW-0808">Transferase</keyword>
<keyword evidence="24" id="KW-0594">Phospholipid biosynthesis</keyword>
<dbReference type="PRINTS" id="PR00457">
    <property type="entry name" value="ANPEROXIDASE"/>
</dbReference>
<name>A0ABC9XK37_GRUJA</name>
<evidence type="ECO:0000256" key="16">
    <source>
        <dbReference type="ARBA" id="ARBA00048293"/>
    </source>
</evidence>
<dbReference type="AlphaFoldDB" id="A0ABC9XK37"/>
<feature type="binding site" description="axial binding residue" evidence="23">
    <location>
        <position position="467"/>
    </location>
    <ligand>
        <name>heme b</name>
        <dbReference type="ChEBI" id="CHEBI:60344"/>
    </ligand>
    <ligandPart>
        <name>Fe</name>
        <dbReference type="ChEBI" id="CHEBI:18248"/>
    </ligandPart>
</feature>
<evidence type="ECO:0000256" key="9">
    <source>
        <dbReference type="ARBA" id="ARBA00022729"/>
    </source>
</evidence>
<evidence type="ECO:0000259" key="25">
    <source>
        <dbReference type="SMART" id="SM00563"/>
    </source>
</evidence>
<sequence>MTFLTKIVKEVNSVLIREDLLEELSDVSLLSSVDEAKQLVDAAYKRTRDRIKEHLQNDALTPTELLGYFKQPVAGTRAAVRAADYMETTLTLLKEKMRWAVRGDFNVTDLLTPAQLEMIFKASGCDQQYKKINCDTSHRYRTITGECNNRRNPSLGASNRALVRWLPAEYEDGVSVPHGWTEGKRLSGFPFPLVRKVSNEIVRFPPGQLRMDQQRSLMFMQWGQFIDHDLDFSPDTPARVTFSGKVDCETSCVKQPPCFPIKIPPNDPRIKNRKDCLPFFRSSPACTSGRAIRDQINALTSFLDGSVVYGSEVPLANKLRDRTSRLGLLAVNRIFSDRGKAYMPFDNMRKDPCLIANRGAKIPCFLAGDSRANEMLELACMHTLFVREHNRLARALKRLNPHWNGEKLYQEARKILGAMIQIITYRDYLPLLLGTSFWRLIPCYQGYNESVDPRISNVFTLAFRFAHASIPPTVDRLNQNYKPIGPKIQLRNAFFAVWRIIREGGIDPFLRSLMANQAKLMTQQQMVVDELRDRMFEQVERIGFDLPALNMQRSRDHGLPGYNSWRQFCGLSQPSGLKALARVLRNHGLAKKFIRLYGTPKNIDIWIGALAEPFVHGGRVGPLMACLIGTQFRNVRDGDRFWWENRGVFTPRQRSSLAKISLSRIICDNTHISKVPRHIFRANRYPFGFVSCSKIPKLDLRAWKSKRTEEDTEQVLYQVNPAFRYFCKMTFYKLWFSTISILVIIISIPRGRNVENIKFLRMLLLPLKYIFGVKIVVKGKENLRTKRPFVLVLNHQTSLDIMVMMEILPSRCVPIAKKEILYMGTFGIACWLSGLIFIDRKKKEESITVLTDVAQSLHKENVSGEDAMFCVLIFPEGTRNHSGSMLPFKRGAFQLAVRAQVPIIPVVISSYRDFYNHKEKRFTPGKSIIQVLPEVETLGLGPDDVPRLTEQVRDSMLTTYQEISGMTNGASH</sequence>
<evidence type="ECO:0000256" key="5">
    <source>
        <dbReference type="ARBA" id="ARBA00001970"/>
    </source>
</evidence>
<dbReference type="GO" id="GO:0046872">
    <property type="term" value="F:metal ion binding"/>
    <property type="evidence" value="ECO:0007669"/>
    <property type="project" value="UniProtKB-KW"/>
</dbReference>
<evidence type="ECO:0000313" key="27">
    <source>
        <dbReference type="Proteomes" id="UP001623348"/>
    </source>
</evidence>
<protein>
    <recommendedName>
        <fullName evidence="24">1-acyl-sn-glycerol-3-phosphate acyltransferase</fullName>
        <ecNumber evidence="24">2.3.1.51</ecNumber>
    </recommendedName>
</protein>
<comment type="caution">
    <text evidence="26">The sequence shown here is derived from an EMBL/GenBank/DDBJ whole genome shotgun (WGS) entry which is preliminary data.</text>
</comment>
<dbReference type="InterPro" id="IPR010255">
    <property type="entry name" value="Haem_peroxidase_sf"/>
</dbReference>
<comment type="catalytic activity">
    <reaction evidence="16">
        <text>1-(9Z,12Z,15Z)-octadecatrienoyl-sn-glycero-3-phosphate + (9Z)-octadecenoyl-CoA = 1-(9Z,12Z,15Z)-octadecatrienoyl-2-(9Z)-octadecenoyl-sn-glycero-3-phosphate + CoA</text>
        <dbReference type="Rhea" id="RHEA:37139"/>
        <dbReference type="ChEBI" id="CHEBI:57287"/>
        <dbReference type="ChEBI" id="CHEBI:57387"/>
        <dbReference type="ChEBI" id="CHEBI:74549"/>
        <dbReference type="ChEBI" id="CHEBI:74550"/>
    </reaction>
    <physiologicalReaction direction="left-to-right" evidence="16">
        <dbReference type="Rhea" id="RHEA:37140"/>
    </physiologicalReaction>
</comment>